<proteinExistence type="predicted"/>
<evidence type="ECO:0000256" key="1">
    <source>
        <dbReference type="ARBA" id="ARBA00023118"/>
    </source>
</evidence>
<dbReference type="NCBIfam" id="TIGR01868">
    <property type="entry name" value="casD_Cas5e"/>
    <property type="match status" value="1"/>
</dbReference>
<dbReference type="GO" id="GO:0043571">
    <property type="term" value="P:maintenance of CRISPR repeat elements"/>
    <property type="evidence" value="ECO:0007669"/>
    <property type="project" value="InterPro"/>
</dbReference>
<dbReference type="AlphaFoldDB" id="A0A7C4RSA9"/>
<name>A0A7C4RSA9_9BACT</name>
<dbReference type="NCBIfam" id="TIGR02593">
    <property type="entry name" value="CRISPR_cas5"/>
    <property type="match status" value="1"/>
</dbReference>
<protein>
    <submittedName>
        <fullName evidence="2">Type I-E CRISPR-associated protein Cas5/CasD</fullName>
    </submittedName>
</protein>
<reference evidence="2" key="1">
    <citation type="journal article" date="2020" name="mSystems">
        <title>Genome- and Community-Level Interaction Insights into Carbon Utilization and Element Cycling Functions of Hydrothermarchaeota in Hydrothermal Sediment.</title>
        <authorList>
            <person name="Zhou Z."/>
            <person name="Liu Y."/>
            <person name="Xu W."/>
            <person name="Pan J."/>
            <person name="Luo Z.H."/>
            <person name="Li M."/>
        </authorList>
    </citation>
    <scope>NUCLEOTIDE SEQUENCE [LARGE SCALE GENOMIC DNA]</scope>
    <source>
        <strain evidence="2">SpSt-477</strain>
    </source>
</reference>
<comment type="caution">
    <text evidence="2">The sequence shown here is derived from an EMBL/GenBank/DDBJ whole genome shotgun (WGS) entry which is preliminary data.</text>
</comment>
<dbReference type="InterPro" id="IPR010147">
    <property type="entry name" value="CRISPR-assoc_prot_CasD"/>
</dbReference>
<accession>A0A7C4RSA9</accession>
<dbReference type="GO" id="GO:0003723">
    <property type="term" value="F:RNA binding"/>
    <property type="evidence" value="ECO:0007669"/>
    <property type="project" value="InterPro"/>
</dbReference>
<keyword evidence="1" id="KW-0051">Antiviral defense</keyword>
<dbReference type="InterPro" id="IPR021124">
    <property type="entry name" value="CRISPR-assoc_prot_Cas5"/>
</dbReference>
<gene>
    <name evidence="2" type="primary">cas5e</name>
    <name evidence="2" type="ORF">ENS29_03765</name>
</gene>
<dbReference type="Pfam" id="PF09704">
    <property type="entry name" value="Cas_Cas5d"/>
    <property type="match status" value="1"/>
</dbReference>
<dbReference type="InterPro" id="IPR013422">
    <property type="entry name" value="CRISPR-assoc_prot_Cas5_N"/>
</dbReference>
<dbReference type="CDD" id="cd09645">
    <property type="entry name" value="Cas5_I-E"/>
    <property type="match status" value="1"/>
</dbReference>
<organism evidence="2">
    <name type="scientific">Desulfatirhabdium butyrativorans</name>
    <dbReference type="NCBI Taxonomy" id="340467"/>
    <lineage>
        <taxon>Bacteria</taxon>
        <taxon>Pseudomonadati</taxon>
        <taxon>Thermodesulfobacteriota</taxon>
        <taxon>Desulfobacteria</taxon>
        <taxon>Desulfobacterales</taxon>
        <taxon>Desulfatirhabdiaceae</taxon>
        <taxon>Desulfatirhabdium</taxon>
    </lineage>
</organism>
<dbReference type="EMBL" id="DSUH01000079">
    <property type="protein sequence ID" value="HGU31957.1"/>
    <property type="molecule type" value="Genomic_DNA"/>
</dbReference>
<sequence>MDCLLLRFDAPIMSFGGVCVDQINPTDYFPGKAMITGLIGNALGWDHRDTESLDRLQERLRVAARWDAEPVRLMDYHTVYLGQDHLVGTGWTTRGQTEGRGSGQATSGTHIRYRHYLANGVLTAAVTILGDDYPTLEHIEHALHYPARPLFLGRKTCIPSGPILLGLRHAEHLIDALRAEPLADIGPRNRPKTVTARWPADDGSGQLPEAVYDRRDWGANMPRGVHHYFTGPLEMMP</sequence>
<dbReference type="Gene3D" id="3.30.70.2660">
    <property type="match status" value="1"/>
</dbReference>
<evidence type="ECO:0000313" key="2">
    <source>
        <dbReference type="EMBL" id="HGU31957.1"/>
    </source>
</evidence>
<dbReference type="GO" id="GO:0051607">
    <property type="term" value="P:defense response to virus"/>
    <property type="evidence" value="ECO:0007669"/>
    <property type="project" value="UniProtKB-KW"/>
</dbReference>